<proteinExistence type="predicted"/>
<dbReference type="EMBL" id="BARW01000062">
    <property type="protein sequence ID" value="GAI69259.1"/>
    <property type="molecule type" value="Genomic_DNA"/>
</dbReference>
<comment type="caution">
    <text evidence="1">The sequence shown here is derived from an EMBL/GenBank/DDBJ whole genome shotgun (WGS) entry which is preliminary data.</text>
</comment>
<accession>X1SN68</accession>
<gene>
    <name evidence="1" type="ORF">S12H4_00519</name>
</gene>
<sequence>MSELIDQETQSYTNDMIKALSIARELTERTRIQSMDGPIPRDFPIFTYFDGNLFWESYYLKPDYFLALFYDDTKAKSPDPYTERGLEDCQAWIFKYDRQHSRLSIETWNAEIGNRSFSQIAHRLATE</sequence>
<evidence type="ECO:0000313" key="1">
    <source>
        <dbReference type="EMBL" id="GAI69259.1"/>
    </source>
</evidence>
<dbReference type="AlphaFoldDB" id="X1SN68"/>
<organism evidence="1">
    <name type="scientific">marine sediment metagenome</name>
    <dbReference type="NCBI Taxonomy" id="412755"/>
    <lineage>
        <taxon>unclassified sequences</taxon>
        <taxon>metagenomes</taxon>
        <taxon>ecological metagenomes</taxon>
    </lineage>
</organism>
<protein>
    <submittedName>
        <fullName evidence="1">Uncharacterized protein</fullName>
    </submittedName>
</protein>
<name>X1SN68_9ZZZZ</name>
<reference evidence="1" key="1">
    <citation type="journal article" date="2014" name="Front. Microbiol.">
        <title>High frequency of phylogenetically diverse reductive dehalogenase-homologous genes in deep subseafloor sedimentary metagenomes.</title>
        <authorList>
            <person name="Kawai M."/>
            <person name="Futagami T."/>
            <person name="Toyoda A."/>
            <person name="Takaki Y."/>
            <person name="Nishi S."/>
            <person name="Hori S."/>
            <person name="Arai W."/>
            <person name="Tsubouchi T."/>
            <person name="Morono Y."/>
            <person name="Uchiyama I."/>
            <person name="Ito T."/>
            <person name="Fujiyama A."/>
            <person name="Inagaki F."/>
            <person name="Takami H."/>
        </authorList>
    </citation>
    <scope>NUCLEOTIDE SEQUENCE</scope>
    <source>
        <strain evidence="1">Expedition CK06-06</strain>
    </source>
</reference>